<name>A0A6J6MZU9_9ZZZZ</name>
<gene>
    <name evidence="1" type="ORF">UFOPK2362_00314</name>
</gene>
<protein>
    <submittedName>
        <fullName evidence="1">Unannotated protein</fullName>
    </submittedName>
</protein>
<dbReference type="EMBL" id="CAEZXI010000019">
    <property type="protein sequence ID" value="CAB4679891.1"/>
    <property type="molecule type" value="Genomic_DNA"/>
</dbReference>
<reference evidence="1" key="1">
    <citation type="submission" date="2020-05" db="EMBL/GenBank/DDBJ databases">
        <authorList>
            <person name="Chiriac C."/>
            <person name="Salcher M."/>
            <person name="Ghai R."/>
            <person name="Kavagutti S V."/>
        </authorList>
    </citation>
    <scope>NUCLEOTIDE SEQUENCE</scope>
</reference>
<accession>A0A6J6MZU9</accession>
<organism evidence="1">
    <name type="scientific">freshwater metagenome</name>
    <dbReference type="NCBI Taxonomy" id="449393"/>
    <lineage>
        <taxon>unclassified sequences</taxon>
        <taxon>metagenomes</taxon>
        <taxon>ecological metagenomes</taxon>
    </lineage>
</organism>
<sequence>MVGTYGGSTETATATAIGSGYRNTLAIIRAGNSDTGVAAALADSHTVTVEGVTFADWYLPSVNELAEMRVRRSSIGGFFDTTNDSIYWSSSESGSNNASRVRFNLGDQAGSGKGLATYVRPIRAF</sequence>
<dbReference type="AlphaFoldDB" id="A0A6J6MZU9"/>
<proteinExistence type="predicted"/>
<evidence type="ECO:0000313" key="1">
    <source>
        <dbReference type="EMBL" id="CAB4679891.1"/>
    </source>
</evidence>